<organism evidence="7 8">
    <name type="scientific">Microbacterium marinilacus</name>
    <dbReference type="NCBI Taxonomy" id="415209"/>
    <lineage>
        <taxon>Bacteria</taxon>
        <taxon>Bacillati</taxon>
        <taxon>Actinomycetota</taxon>
        <taxon>Actinomycetes</taxon>
        <taxon>Micrococcales</taxon>
        <taxon>Microbacteriaceae</taxon>
        <taxon>Microbacterium</taxon>
    </lineage>
</organism>
<keyword evidence="5 6" id="KW-0472">Membrane</keyword>
<evidence type="ECO:0000256" key="4">
    <source>
        <dbReference type="ARBA" id="ARBA00022989"/>
    </source>
</evidence>
<dbReference type="Proteomes" id="UP001410795">
    <property type="component" value="Unassembled WGS sequence"/>
</dbReference>
<evidence type="ECO:0008006" key="9">
    <source>
        <dbReference type="Google" id="ProtNLM"/>
    </source>
</evidence>
<evidence type="ECO:0000256" key="5">
    <source>
        <dbReference type="ARBA" id="ARBA00023136"/>
    </source>
</evidence>
<dbReference type="PANTHER" id="PTHR34857:SF2">
    <property type="entry name" value="SLL0384 PROTEIN"/>
    <property type="match status" value="1"/>
</dbReference>
<keyword evidence="4 6" id="KW-1133">Transmembrane helix</keyword>
<dbReference type="InterPro" id="IPR051611">
    <property type="entry name" value="ECF_transporter_component"/>
</dbReference>
<evidence type="ECO:0000256" key="6">
    <source>
        <dbReference type="SAM" id="Phobius"/>
    </source>
</evidence>
<protein>
    <recommendedName>
        <fullName evidence="9">Energy-coupling factor transporter transmembrane protein EcfT</fullName>
    </recommendedName>
</protein>
<sequence>MKLVGALPPIVLVMFTRDITTPALIAAAAAIAILTGARLHIRTILVGSGLLLVLTAWTTFSFALLARPESVAHTPVLVSGWITLRVGAVEAGAATAARLVAMVMLVLLASLGTTTAALISALVRQARVPYRFAYGAVTAARFVPRYRQDLLTIRTAQQARGVIERPGPLGYLRRTARLLVPLLAGGARHAERLSLAMDARGFGAHARRSDRDPAFIRPRDIIFVVVCWGVVAIIFASTAARDWLDLAIDVGVPS</sequence>
<gene>
    <name evidence="7" type="ORF">GCM10022202_31370</name>
</gene>
<name>A0ABP7BSX4_9MICO</name>
<evidence type="ECO:0000313" key="7">
    <source>
        <dbReference type="EMBL" id="GAA3667018.1"/>
    </source>
</evidence>
<evidence type="ECO:0000256" key="3">
    <source>
        <dbReference type="ARBA" id="ARBA00022692"/>
    </source>
</evidence>
<feature type="transmembrane region" description="Helical" evidence="6">
    <location>
        <begin position="221"/>
        <end position="240"/>
    </location>
</feature>
<feature type="transmembrane region" description="Helical" evidence="6">
    <location>
        <begin position="44"/>
        <end position="66"/>
    </location>
</feature>
<dbReference type="CDD" id="cd16914">
    <property type="entry name" value="EcfT"/>
    <property type="match status" value="1"/>
</dbReference>
<dbReference type="PANTHER" id="PTHR34857">
    <property type="entry name" value="SLL0384 PROTEIN"/>
    <property type="match status" value="1"/>
</dbReference>
<evidence type="ECO:0000256" key="2">
    <source>
        <dbReference type="ARBA" id="ARBA00022475"/>
    </source>
</evidence>
<dbReference type="Pfam" id="PF02361">
    <property type="entry name" value="CbiQ"/>
    <property type="match status" value="1"/>
</dbReference>
<proteinExistence type="predicted"/>
<feature type="transmembrane region" description="Helical" evidence="6">
    <location>
        <begin position="20"/>
        <end position="37"/>
    </location>
</feature>
<keyword evidence="8" id="KW-1185">Reference proteome</keyword>
<evidence type="ECO:0000256" key="1">
    <source>
        <dbReference type="ARBA" id="ARBA00004141"/>
    </source>
</evidence>
<keyword evidence="3 6" id="KW-0812">Transmembrane</keyword>
<reference evidence="8" key="1">
    <citation type="journal article" date="2019" name="Int. J. Syst. Evol. Microbiol.">
        <title>The Global Catalogue of Microorganisms (GCM) 10K type strain sequencing project: providing services to taxonomists for standard genome sequencing and annotation.</title>
        <authorList>
            <consortium name="The Broad Institute Genomics Platform"/>
            <consortium name="The Broad Institute Genome Sequencing Center for Infectious Disease"/>
            <person name="Wu L."/>
            <person name="Ma J."/>
        </authorList>
    </citation>
    <scope>NUCLEOTIDE SEQUENCE [LARGE SCALE GENOMIC DNA]</scope>
    <source>
        <strain evidence="8">JCM 16546</strain>
    </source>
</reference>
<accession>A0ABP7BSX4</accession>
<evidence type="ECO:0000313" key="8">
    <source>
        <dbReference type="Proteomes" id="UP001410795"/>
    </source>
</evidence>
<comment type="subcellular location">
    <subcellularLocation>
        <location evidence="1">Membrane</location>
        <topology evidence="1">Multi-pass membrane protein</topology>
    </subcellularLocation>
</comment>
<dbReference type="EMBL" id="BAAAYV010000024">
    <property type="protein sequence ID" value="GAA3667018.1"/>
    <property type="molecule type" value="Genomic_DNA"/>
</dbReference>
<feature type="transmembrane region" description="Helical" evidence="6">
    <location>
        <begin position="99"/>
        <end position="123"/>
    </location>
</feature>
<dbReference type="InterPro" id="IPR003339">
    <property type="entry name" value="ABC/ECF_trnsptr_transmembrane"/>
</dbReference>
<keyword evidence="2" id="KW-1003">Cell membrane</keyword>
<comment type="caution">
    <text evidence="7">The sequence shown here is derived from an EMBL/GenBank/DDBJ whole genome shotgun (WGS) entry which is preliminary data.</text>
</comment>